<accession>A0AAE0ZI13</accession>
<name>A0AAE0ZI13_9GAST</name>
<feature type="compositionally biased region" description="Low complexity" evidence="1">
    <location>
        <begin position="91"/>
        <end position="110"/>
    </location>
</feature>
<proteinExistence type="predicted"/>
<evidence type="ECO:0000313" key="2">
    <source>
        <dbReference type="EMBL" id="KAK3769600.1"/>
    </source>
</evidence>
<gene>
    <name evidence="2" type="ORF">RRG08_043987</name>
</gene>
<feature type="region of interest" description="Disordered" evidence="1">
    <location>
        <begin position="89"/>
        <end position="110"/>
    </location>
</feature>
<protein>
    <submittedName>
        <fullName evidence="2">Uncharacterized protein</fullName>
    </submittedName>
</protein>
<dbReference type="Proteomes" id="UP001283361">
    <property type="component" value="Unassembled WGS sequence"/>
</dbReference>
<evidence type="ECO:0000313" key="3">
    <source>
        <dbReference type="Proteomes" id="UP001283361"/>
    </source>
</evidence>
<comment type="caution">
    <text evidence="2">The sequence shown here is derived from an EMBL/GenBank/DDBJ whole genome shotgun (WGS) entry which is preliminary data.</text>
</comment>
<organism evidence="2 3">
    <name type="scientific">Elysia crispata</name>
    <name type="common">lettuce slug</name>
    <dbReference type="NCBI Taxonomy" id="231223"/>
    <lineage>
        <taxon>Eukaryota</taxon>
        <taxon>Metazoa</taxon>
        <taxon>Spiralia</taxon>
        <taxon>Lophotrochozoa</taxon>
        <taxon>Mollusca</taxon>
        <taxon>Gastropoda</taxon>
        <taxon>Heterobranchia</taxon>
        <taxon>Euthyneura</taxon>
        <taxon>Panpulmonata</taxon>
        <taxon>Sacoglossa</taxon>
        <taxon>Placobranchoidea</taxon>
        <taxon>Plakobranchidae</taxon>
        <taxon>Elysia</taxon>
    </lineage>
</organism>
<dbReference type="EMBL" id="JAWDGP010003898">
    <property type="protein sequence ID" value="KAK3769600.1"/>
    <property type="molecule type" value="Genomic_DNA"/>
</dbReference>
<keyword evidence="3" id="KW-1185">Reference proteome</keyword>
<dbReference type="AlphaFoldDB" id="A0AAE0ZI13"/>
<evidence type="ECO:0000256" key="1">
    <source>
        <dbReference type="SAM" id="MobiDB-lite"/>
    </source>
</evidence>
<reference evidence="2" key="1">
    <citation type="journal article" date="2023" name="G3 (Bethesda)">
        <title>A reference genome for the long-term kleptoplast-retaining sea slug Elysia crispata morphotype clarki.</title>
        <authorList>
            <person name="Eastman K.E."/>
            <person name="Pendleton A.L."/>
            <person name="Shaikh M.A."/>
            <person name="Suttiyut T."/>
            <person name="Ogas R."/>
            <person name="Tomko P."/>
            <person name="Gavelis G."/>
            <person name="Widhalm J.R."/>
            <person name="Wisecaver J.H."/>
        </authorList>
    </citation>
    <scope>NUCLEOTIDE SEQUENCE</scope>
    <source>
        <strain evidence="2">ECLA1</strain>
    </source>
</reference>
<sequence length="110" mass="12144">MSCHDSATVRSMSCHDSATVRSMSCHDSATVRSMSCHDSATEKKMVDGKNTTQVYYQQTSCRVCSVPAAFHQLFIFWQKESQCLRFGPGGRSLLSLSPSNRGSSVRGEQE</sequence>